<proteinExistence type="predicted"/>
<keyword evidence="2" id="KW-0812">Transmembrane</keyword>
<feature type="region of interest" description="Disordered" evidence="1">
    <location>
        <begin position="106"/>
        <end position="127"/>
    </location>
</feature>
<comment type="caution">
    <text evidence="3">The sequence shown here is derived from an EMBL/GenBank/DDBJ whole genome shotgun (WGS) entry which is preliminary data.</text>
</comment>
<dbReference type="AlphaFoldDB" id="A0A367E7J0"/>
<feature type="transmembrane region" description="Helical" evidence="2">
    <location>
        <begin position="20"/>
        <end position="41"/>
    </location>
</feature>
<feature type="transmembrane region" description="Helical" evidence="2">
    <location>
        <begin position="84"/>
        <end position="103"/>
    </location>
</feature>
<protein>
    <recommendedName>
        <fullName evidence="5">Transmembrane protein</fullName>
    </recommendedName>
</protein>
<evidence type="ECO:0000256" key="1">
    <source>
        <dbReference type="SAM" id="MobiDB-lite"/>
    </source>
</evidence>
<accession>A0A367E7J0</accession>
<keyword evidence="2" id="KW-1133">Transmembrane helix</keyword>
<dbReference type="EMBL" id="QOIM01000049">
    <property type="protein sequence ID" value="RCG13635.1"/>
    <property type="molecule type" value="Genomic_DNA"/>
</dbReference>
<name>A0A367E7J0_9ACTN</name>
<organism evidence="3 4">
    <name type="scientific">Streptomyces reniochalinae</name>
    <dbReference type="NCBI Taxonomy" id="2250578"/>
    <lineage>
        <taxon>Bacteria</taxon>
        <taxon>Bacillati</taxon>
        <taxon>Actinomycetota</taxon>
        <taxon>Actinomycetes</taxon>
        <taxon>Kitasatosporales</taxon>
        <taxon>Streptomycetaceae</taxon>
        <taxon>Streptomyces</taxon>
    </lineage>
</organism>
<evidence type="ECO:0000313" key="4">
    <source>
        <dbReference type="Proteomes" id="UP000253507"/>
    </source>
</evidence>
<dbReference type="Proteomes" id="UP000253507">
    <property type="component" value="Unassembled WGS sequence"/>
</dbReference>
<sequence>MRPDMEDTQIPRRVALLRGWARFCAGLALGLVVLAALLLFVGLDAHSAYAQAATPSCGSLVFPDEQGMETAPCHTSQLRQAGRVGLTMVGALGCVVGSVLLRLEETRTDGRREKSPRRGADGTVGER</sequence>
<gene>
    <name evidence="3" type="ORF">DQ392_31450</name>
</gene>
<keyword evidence="2" id="KW-0472">Membrane</keyword>
<evidence type="ECO:0008006" key="5">
    <source>
        <dbReference type="Google" id="ProtNLM"/>
    </source>
</evidence>
<reference evidence="3 4" key="1">
    <citation type="submission" date="2018-06" db="EMBL/GenBank/DDBJ databases">
        <title>Streptomyces reniochalinae sp. nov. and Streptomyces diacarnus sp. nov. from marine sponges.</title>
        <authorList>
            <person name="Li L."/>
        </authorList>
    </citation>
    <scope>NUCLEOTIDE SEQUENCE [LARGE SCALE GENOMIC DNA]</scope>
    <source>
        <strain evidence="3 4">LHW50302</strain>
    </source>
</reference>
<keyword evidence="4" id="KW-1185">Reference proteome</keyword>
<evidence type="ECO:0000313" key="3">
    <source>
        <dbReference type="EMBL" id="RCG13635.1"/>
    </source>
</evidence>
<evidence type="ECO:0000256" key="2">
    <source>
        <dbReference type="SAM" id="Phobius"/>
    </source>
</evidence>